<proteinExistence type="predicted"/>
<dbReference type="SMART" id="SM00356">
    <property type="entry name" value="ZnF_C3H1"/>
    <property type="match status" value="1"/>
</dbReference>
<feature type="domain" description="RING-type" evidence="6">
    <location>
        <begin position="34"/>
        <end position="79"/>
    </location>
</feature>
<dbReference type="PANTHER" id="PTHR11224">
    <property type="entry name" value="MAKORIN-RELATED"/>
    <property type="match status" value="1"/>
</dbReference>
<dbReference type="InterPro" id="IPR013083">
    <property type="entry name" value="Znf_RING/FYVE/PHD"/>
</dbReference>
<evidence type="ECO:0000256" key="5">
    <source>
        <dbReference type="PROSITE-ProRule" id="PRU00723"/>
    </source>
</evidence>
<dbReference type="AlphaFoldDB" id="A0A6B2LHD8"/>
<sequence length="207" mass="24131">MFPFDDEQNEKHIFECQEMRQLESELEQSKLFKCEICKNNVFESNNRFGLLTECSHCFCLQCIKDWRSETQKSECPVCNIVSHFVVPSNIMVTDKKRKNYIIQNYKEKMRQIPCKYFDGGKGTCKFGTNCHYSHIDESAPVSMDAPIPLNDYSTFESKNRIITDAQGEAVSVNAINLGMFLPEIIQKDFKSNKKHPEEKKTEERTKK</sequence>
<evidence type="ECO:0000256" key="4">
    <source>
        <dbReference type="ARBA" id="ARBA00022833"/>
    </source>
</evidence>
<dbReference type="PROSITE" id="PS50103">
    <property type="entry name" value="ZF_C3H1"/>
    <property type="match status" value="1"/>
</dbReference>
<evidence type="ECO:0000256" key="2">
    <source>
        <dbReference type="ARBA" id="ARBA00022723"/>
    </source>
</evidence>
<dbReference type="GO" id="GO:0000209">
    <property type="term" value="P:protein polyubiquitination"/>
    <property type="evidence" value="ECO:0007669"/>
    <property type="project" value="InterPro"/>
</dbReference>
<keyword evidence="4 5" id="KW-0862">Zinc</keyword>
<keyword evidence="2 5" id="KW-0479">Metal-binding</keyword>
<reference evidence="8" key="1">
    <citation type="journal article" date="2020" name="J. Eukaryot. Microbiol.">
        <title>De novo Sequencing, Assembly and Annotation of the Transcriptome for the Free-Living Testate Amoeba Arcella intermedia.</title>
        <authorList>
            <person name="Ribeiro G.M."/>
            <person name="Porfirio-Sousa A.L."/>
            <person name="Maurer-Alcala X.X."/>
            <person name="Katz L.A."/>
            <person name="Lahr D.J.G."/>
        </authorList>
    </citation>
    <scope>NUCLEOTIDE SEQUENCE</scope>
</reference>
<dbReference type="InterPro" id="IPR000571">
    <property type="entry name" value="Znf_CCCH"/>
</dbReference>
<dbReference type="PROSITE" id="PS00518">
    <property type="entry name" value="ZF_RING_1"/>
    <property type="match status" value="1"/>
</dbReference>
<dbReference type="Gene3D" id="3.30.40.10">
    <property type="entry name" value="Zinc/RING finger domain, C3HC4 (zinc finger)"/>
    <property type="match status" value="1"/>
</dbReference>
<dbReference type="InterPro" id="IPR001841">
    <property type="entry name" value="Znf_RING"/>
</dbReference>
<evidence type="ECO:0000259" key="6">
    <source>
        <dbReference type="PROSITE" id="PS50089"/>
    </source>
</evidence>
<dbReference type="GO" id="GO:0061630">
    <property type="term" value="F:ubiquitin protein ligase activity"/>
    <property type="evidence" value="ECO:0007669"/>
    <property type="project" value="InterPro"/>
</dbReference>
<dbReference type="InterPro" id="IPR045072">
    <property type="entry name" value="MKRN-like"/>
</dbReference>
<keyword evidence="3 5" id="KW-0863">Zinc-finger</keyword>
<evidence type="ECO:0000256" key="3">
    <source>
        <dbReference type="ARBA" id="ARBA00022771"/>
    </source>
</evidence>
<evidence type="ECO:0000259" key="7">
    <source>
        <dbReference type="PROSITE" id="PS50103"/>
    </source>
</evidence>
<protein>
    <recommendedName>
        <fullName evidence="9">RING-type E3 ubiquitin transferase</fullName>
    </recommendedName>
</protein>
<evidence type="ECO:0008006" key="9">
    <source>
        <dbReference type="Google" id="ProtNLM"/>
    </source>
</evidence>
<feature type="domain" description="C3H1-type" evidence="7">
    <location>
        <begin position="108"/>
        <end position="137"/>
    </location>
</feature>
<organism evidence="8">
    <name type="scientific">Arcella intermedia</name>
    <dbReference type="NCBI Taxonomy" id="1963864"/>
    <lineage>
        <taxon>Eukaryota</taxon>
        <taxon>Amoebozoa</taxon>
        <taxon>Tubulinea</taxon>
        <taxon>Elardia</taxon>
        <taxon>Arcellinida</taxon>
        <taxon>Sphaerothecina</taxon>
        <taxon>Arcellidae</taxon>
        <taxon>Arcella</taxon>
    </lineage>
</organism>
<dbReference type="PROSITE" id="PS50089">
    <property type="entry name" value="ZF_RING_2"/>
    <property type="match status" value="1"/>
</dbReference>
<dbReference type="PANTHER" id="PTHR11224:SF10">
    <property type="entry name" value="IP09428P-RELATED"/>
    <property type="match status" value="1"/>
</dbReference>
<dbReference type="InterPro" id="IPR017907">
    <property type="entry name" value="Znf_RING_CS"/>
</dbReference>
<dbReference type="EMBL" id="GIBP01007517">
    <property type="protein sequence ID" value="NDV36486.1"/>
    <property type="molecule type" value="Transcribed_RNA"/>
</dbReference>
<evidence type="ECO:0000256" key="1">
    <source>
        <dbReference type="ARBA" id="ARBA00022679"/>
    </source>
</evidence>
<evidence type="ECO:0000313" key="8">
    <source>
        <dbReference type="EMBL" id="NDV36486.1"/>
    </source>
</evidence>
<name>A0A6B2LHD8_9EUKA</name>
<dbReference type="SUPFAM" id="SSF57850">
    <property type="entry name" value="RING/U-box"/>
    <property type="match status" value="1"/>
</dbReference>
<dbReference type="Gene3D" id="4.10.1000.10">
    <property type="entry name" value="Zinc finger, CCCH-type"/>
    <property type="match status" value="1"/>
</dbReference>
<feature type="zinc finger region" description="C3H1-type" evidence="5">
    <location>
        <begin position="108"/>
        <end position="137"/>
    </location>
</feature>
<dbReference type="SMART" id="SM00184">
    <property type="entry name" value="RING"/>
    <property type="match status" value="1"/>
</dbReference>
<keyword evidence="1" id="KW-0808">Transferase</keyword>
<dbReference type="Pfam" id="PF13639">
    <property type="entry name" value="zf-RING_2"/>
    <property type="match status" value="1"/>
</dbReference>
<accession>A0A6B2LHD8</accession>
<dbReference type="GO" id="GO:0008270">
    <property type="term" value="F:zinc ion binding"/>
    <property type="evidence" value="ECO:0007669"/>
    <property type="project" value="UniProtKB-KW"/>
</dbReference>